<accession>A0A084QA04</accession>
<keyword evidence="2" id="KW-1185">Reference proteome</keyword>
<evidence type="ECO:0000313" key="1">
    <source>
        <dbReference type="EMBL" id="KFA60789.1"/>
    </source>
</evidence>
<dbReference type="HOGENOM" id="CLU_1230611_0_0_1"/>
<dbReference type="STRING" id="1283841.A0A084QA04"/>
<dbReference type="PANTHER" id="PTHR40619:SF3">
    <property type="entry name" value="FUNGAL STAND N-TERMINAL GOODBYE DOMAIN-CONTAINING PROTEIN"/>
    <property type="match status" value="1"/>
</dbReference>
<name>A0A084QA04_STAC4</name>
<sequence>MESNNILEAFNRDMETAARFNIPQGEMDRFHRVACCGGVTRWLAYRTAHICVLHDPQSMPPCGSLSLMSKYCSKLWKLYKDIGLSPLAYFCGPPGRDPLDMMRSLTVQLLQVVTRSDLSPPDEPSRFIQSIMDGGLVTVMAMFTRLSQTLPRSKKVTILIDSAYRSDHGQSALDMRTVMQFLDEIVRRRSATNRGGFFKVLATNPSAWEQRQWGLEFIQVNISYI</sequence>
<dbReference type="AlphaFoldDB" id="A0A084QA04"/>
<reference evidence="1 2" key="1">
    <citation type="journal article" date="2014" name="BMC Genomics">
        <title>Comparative genome sequencing reveals chemotype-specific gene clusters in the toxigenic black mold Stachybotrys.</title>
        <authorList>
            <person name="Semeiks J."/>
            <person name="Borek D."/>
            <person name="Otwinowski Z."/>
            <person name="Grishin N.V."/>
        </authorList>
    </citation>
    <scope>NUCLEOTIDE SEQUENCE [LARGE SCALE GENOMIC DNA]</scope>
    <source>
        <strain evidence="1 2">IBT 40285</strain>
    </source>
</reference>
<evidence type="ECO:0000313" key="2">
    <source>
        <dbReference type="Proteomes" id="UP000028524"/>
    </source>
</evidence>
<dbReference type="InParanoid" id="A0A084QA04"/>
<gene>
    <name evidence="1" type="ORF">S40285_10404</name>
</gene>
<protein>
    <submittedName>
        <fullName evidence="1">Uncharacterized protein</fullName>
    </submittedName>
</protein>
<organism evidence="1 2">
    <name type="scientific">Stachybotrys chlorohalonatus (strain IBT 40285)</name>
    <dbReference type="NCBI Taxonomy" id="1283841"/>
    <lineage>
        <taxon>Eukaryota</taxon>
        <taxon>Fungi</taxon>
        <taxon>Dikarya</taxon>
        <taxon>Ascomycota</taxon>
        <taxon>Pezizomycotina</taxon>
        <taxon>Sordariomycetes</taxon>
        <taxon>Hypocreomycetidae</taxon>
        <taxon>Hypocreales</taxon>
        <taxon>Stachybotryaceae</taxon>
        <taxon>Stachybotrys</taxon>
    </lineage>
</organism>
<dbReference type="OrthoDB" id="10286233at2759"/>
<dbReference type="PANTHER" id="PTHR40619">
    <property type="entry name" value="FUNGAL STAND N-TERMINAL GOODBYE DOMAIN-CONTAINING PROTEIN"/>
    <property type="match status" value="1"/>
</dbReference>
<proteinExistence type="predicted"/>
<dbReference type="EMBL" id="KL660890">
    <property type="protein sequence ID" value="KFA60789.1"/>
    <property type="molecule type" value="Genomic_DNA"/>
</dbReference>
<dbReference type="Proteomes" id="UP000028524">
    <property type="component" value="Unassembled WGS sequence"/>
</dbReference>